<dbReference type="InterPro" id="IPR013893">
    <property type="entry name" value="RNase_P_Rpp40"/>
</dbReference>
<dbReference type="VEuPathDB" id="FungiDB:F4678DRAFT_462835"/>
<gene>
    <name evidence="1" type="ORF">NPX13_g2393</name>
</gene>
<evidence type="ECO:0000313" key="2">
    <source>
        <dbReference type="Proteomes" id="UP001148614"/>
    </source>
</evidence>
<dbReference type="GO" id="GO:0000171">
    <property type="term" value="F:ribonuclease MRP activity"/>
    <property type="evidence" value="ECO:0007669"/>
    <property type="project" value="TreeGrafter"/>
</dbReference>
<comment type="caution">
    <text evidence="1">The sequence shown here is derived from an EMBL/GenBank/DDBJ whole genome shotgun (WGS) entry which is preliminary data.</text>
</comment>
<keyword evidence="2" id="KW-1185">Reference proteome</keyword>
<dbReference type="PANTHER" id="PTHR15396:SF1">
    <property type="entry name" value="RIBONUCLEASE P PROTEIN SUBUNIT P40"/>
    <property type="match status" value="1"/>
</dbReference>
<organism evidence="1 2">
    <name type="scientific">Xylaria arbuscula</name>
    <dbReference type="NCBI Taxonomy" id="114810"/>
    <lineage>
        <taxon>Eukaryota</taxon>
        <taxon>Fungi</taxon>
        <taxon>Dikarya</taxon>
        <taxon>Ascomycota</taxon>
        <taxon>Pezizomycotina</taxon>
        <taxon>Sordariomycetes</taxon>
        <taxon>Xylariomycetidae</taxon>
        <taxon>Xylariales</taxon>
        <taxon>Xylariaceae</taxon>
        <taxon>Xylaria</taxon>
    </lineage>
</organism>
<dbReference type="GO" id="GO:0000172">
    <property type="term" value="C:ribonuclease MRP complex"/>
    <property type="evidence" value="ECO:0007669"/>
    <property type="project" value="TreeGrafter"/>
</dbReference>
<dbReference type="PANTHER" id="PTHR15396">
    <property type="entry name" value="RIBONUCLEASE P PROTEIN SUBUNIT P40"/>
    <property type="match status" value="1"/>
</dbReference>
<dbReference type="GO" id="GO:0004526">
    <property type="term" value="F:ribonuclease P activity"/>
    <property type="evidence" value="ECO:0007669"/>
    <property type="project" value="TreeGrafter"/>
</dbReference>
<dbReference type="EMBL" id="JANPWZ010000248">
    <property type="protein sequence ID" value="KAJ3578178.1"/>
    <property type="molecule type" value="Genomic_DNA"/>
</dbReference>
<dbReference type="GO" id="GO:0001682">
    <property type="term" value="P:tRNA 5'-leader removal"/>
    <property type="evidence" value="ECO:0007669"/>
    <property type="project" value="InterPro"/>
</dbReference>
<evidence type="ECO:0000313" key="1">
    <source>
        <dbReference type="EMBL" id="KAJ3578178.1"/>
    </source>
</evidence>
<dbReference type="GO" id="GO:0030681">
    <property type="term" value="C:multimeric ribonuclease P complex"/>
    <property type="evidence" value="ECO:0007669"/>
    <property type="project" value="TreeGrafter"/>
</dbReference>
<accession>A0A9W8NJB0</accession>
<dbReference type="Pfam" id="PF08584">
    <property type="entry name" value="Ribonuc_P_40"/>
    <property type="match status" value="1"/>
</dbReference>
<name>A0A9W8NJB0_9PEZI</name>
<reference evidence="1" key="1">
    <citation type="submission" date="2022-07" db="EMBL/GenBank/DDBJ databases">
        <title>Genome Sequence of Xylaria arbuscula.</title>
        <authorList>
            <person name="Buettner E."/>
        </authorList>
    </citation>
    <scope>NUCLEOTIDE SEQUENCE</scope>
    <source>
        <strain evidence="1">VT107</strain>
    </source>
</reference>
<proteinExistence type="predicted"/>
<dbReference type="GO" id="GO:0000447">
    <property type="term" value="P:endonucleolytic cleavage in ITS1 to separate SSU-rRNA from 5.8S rRNA and LSU-rRNA from tricistronic rRNA transcript (SSU-rRNA, 5.8S rRNA, LSU-rRNA)"/>
    <property type="evidence" value="ECO:0007669"/>
    <property type="project" value="TreeGrafter"/>
</dbReference>
<protein>
    <submittedName>
        <fullName evidence="1">Uncharacterized protein</fullName>
    </submittedName>
</protein>
<sequence length="280" mass="31070">MTLRQVLEGDFFTEYIKIGNVMMVSEGKIGVDNVISLKDGKLTMYLDRETYEQAGLVGKPHGVKGARGSQPRWIVEYDLRSPSALHGKKGFDRLVYACKNALKAPRTWLFSNLSKTVNPDPIAQYHPTTYTSKPAVTQNMATNSPPLGIPSAVLSDRSRQDLGEYSTELYEWLSLVRLKSPRVEPHDNIDPYLSTYTVPGGTNGTNGSQLCKITWQGFISPGWAANILAELIKTLPPKAWCSFSTTPFTRGVVGLGADYTIFRPPNSPGEYILWEIKGHE</sequence>
<dbReference type="Proteomes" id="UP001148614">
    <property type="component" value="Unassembled WGS sequence"/>
</dbReference>
<dbReference type="AlphaFoldDB" id="A0A9W8NJB0"/>